<dbReference type="InterPro" id="IPR006638">
    <property type="entry name" value="Elp3/MiaA/NifB-like_rSAM"/>
</dbReference>
<organism evidence="7 8">
    <name type="scientific">Candidatus Marinarcus aquaticus</name>
    <dbReference type="NCBI Taxonomy" id="2044504"/>
    <lineage>
        <taxon>Bacteria</taxon>
        <taxon>Pseudomonadati</taxon>
        <taxon>Campylobacterota</taxon>
        <taxon>Epsilonproteobacteria</taxon>
        <taxon>Campylobacterales</taxon>
        <taxon>Arcobacteraceae</taxon>
        <taxon>Candidatus Marinarcus</taxon>
    </lineage>
</organism>
<reference evidence="7 8" key="1">
    <citation type="submission" date="2017-10" db="EMBL/GenBank/DDBJ databases">
        <title>Genomics of the genus Arcobacter.</title>
        <authorList>
            <person name="Perez-Cataluna A."/>
            <person name="Figueras M.J."/>
        </authorList>
    </citation>
    <scope>NUCLEOTIDE SEQUENCE [LARGE SCALE GENOMIC DNA]</scope>
    <source>
        <strain evidence="7 8">CECT 8987</strain>
    </source>
</reference>
<keyword evidence="4" id="KW-0408">Iron</keyword>
<dbReference type="Proteomes" id="UP000290657">
    <property type="component" value="Unassembled WGS sequence"/>
</dbReference>
<evidence type="ECO:0000256" key="2">
    <source>
        <dbReference type="ARBA" id="ARBA00022691"/>
    </source>
</evidence>
<keyword evidence="2" id="KW-0949">S-adenosyl-L-methionine</keyword>
<dbReference type="InterPro" id="IPR058240">
    <property type="entry name" value="rSAM_sf"/>
</dbReference>
<dbReference type="PANTHER" id="PTHR43409">
    <property type="entry name" value="ANAEROBIC MAGNESIUM-PROTOPORPHYRIN IX MONOMETHYL ESTER CYCLASE-RELATED"/>
    <property type="match status" value="1"/>
</dbReference>
<dbReference type="OrthoDB" id="5470216at2"/>
<evidence type="ECO:0000256" key="3">
    <source>
        <dbReference type="ARBA" id="ARBA00022723"/>
    </source>
</evidence>
<dbReference type="Pfam" id="PF04055">
    <property type="entry name" value="Radical_SAM"/>
    <property type="match status" value="1"/>
</dbReference>
<evidence type="ECO:0000313" key="8">
    <source>
        <dbReference type="Proteomes" id="UP000290657"/>
    </source>
</evidence>
<evidence type="ECO:0000256" key="5">
    <source>
        <dbReference type="ARBA" id="ARBA00023014"/>
    </source>
</evidence>
<proteinExistence type="predicted"/>
<name>A0A4Q0XVR0_9BACT</name>
<dbReference type="CDD" id="cd01335">
    <property type="entry name" value="Radical_SAM"/>
    <property type="match status" value="1"/>
</dbReference>
<comment type="caution">
    <text evidence="7">The sequence shown here is derived from an EMBL/GenBank/DDBJ whole genome shotgun (WGS) entry which is preliminary data.</text>
</comment>
<feature type="domain" description="Radical SAM core" evidence="6">
    <location>
        <begin position="10"/>
        <end position="243"/>
    </location>
</feature>
<accession>A0A4Q0XVR0</accession>
<dbReference type="RefSeq" id="WP_128994868.1">
    <property type="nucleotide sequence ID" value="NZ_PDKN01000001.1"/>
</dbReference>
<dbReference type="InterPro" id="IPR007197">
    <property type="entry name" value="rSAM"/>
</dbReference>
<protein>
    <submittedName>
        <fullName evidence="7">Radical SAM protein</fullName>
    </submittedName>
</protein>
<dbReference type="AlphaFoldDB" id="A0A4Q0XVR0"/>
<keyword evidence="3" id="KW-0479">Metal-binding</keyword>
<dbReference type="SFLD" id="SFLDG01082">
    <property type="entry name" value="B12-binding_domain_containing"/>
    <property type="match status" value="1"/>
</dbReference>
<dbReference type="InterPro" id="IPR013785">
    <property type="entry name" value="Aldolase_TIM"/>
</dbReference>
<dbReference type="SMART" id="SM00729">
    <property type="entry name" value="Elp3"/>
    <property type="match status" value="1"/>
</dbReference>
<evidence type="ECO:0000256" key="1">
    <source>
        <dbReference type="ARBA" id="ARBA00001966"/>
    </source>
</evidence>
<gene>
    <name evidence="7" type="ORF">CRV04_01595</name>
</gene>
<dbReference type="GO" id="GO:0046872">
    <property type="term" value="F:metal ion binding"/>
    <property type="evidence" value="ECO:0007669"/>
    <property type="project" value="UniProtKB-KW"/>
</dbReference>
<evidence type="ECO:0000313" key="7">
    <source>
        <dbReference type="EMBL" id="RXJ60734.1"/>
    </source>
</evidence>
<dbReference type="GO" id="GO:0051536">
    <property type="term" value="F:iron-sulfur cluster binding"/>
    <property type="evidence" value="ECO:0007669"/>
    <property type="project" value="UniProtKB-KW"/>
</dbReference>
<dbReference type="GO" id="GO:0003824">
    <property type="term" value="F:catalytic activity"/>
    <property type="evidence" value="ECO:0007669"/>
    <property type="project" value="InterPro"/>
</dbReference>
<evidence type="ECO:0000256" key="4">
    <source>
        <dbReference type="ARBA" id="ARBA00023004"/>
    </source>
</evidence>
<dbReference type="PANTHER" id="PTHR43409:SF4">
    <property type="entry name" value="RADICAL SAM SUPERFAMILY PROTEIN"/>
    <property type="match status" value="1"/>
</dbReference>
<keyword evidence="8" id="KW-1185">Reference proteome</keyword>
<dbReference type="PROSITE" id="PS51918">
    <property type="entry name" value="RADICAL_SAM"/>
    <property type="match status" value="1"/>
</dbReference>
<evidence type="ECO:0000259" key="6">
    <source>
        <dbReference type="PROSITE" id="PS51918"/>
    </source>
</evidence>
<comment type="cofactor">
    <cofactor evidence="1">
        <name>[4Fe-4S] cluster</name>
        <dbReference type="ChEBI" id="CHEBI:49883"/>
    </cofactor>
</comment>
<dbReference type="SFLD" id="SFLDS00029">
    <property type="entry name" value="Radical_SAM"/>
    <property type="match status" value="1"/>
</dbReference>
<keyword evidence="5" id="KW-0411">Iron-sulfur</keyword>
<dbReference type="SUPFAM" id="SSF102114">
    <property type="entry name" value="Radical SAM enzymes"/>
    <property type="match status" value="1"/>
</dbReference>
<dbReference type="InterPro" id="IPR051198">
    <property type="entry name" value="BchE-like"/>
</dbReference>
<dbReference type="SFLD" id="SFLDG01095">
    <property type="entry name" value="Uncharacterised_Radical_SAM_Su"/>
    <property type="match status" value="1"/>
</dbReference>
<dbReference type="Gene3D" id="3.20.20.70">
    <property type="entry name" value="Aldolase class I"/>
    <property type="match status" value="1"/>
</dbReference>
<dbReference type="EMBL" id="PDKN01000001">
    <property type="protein sequence ID" value="RXJ60734.1"/>
    <property type="molecule type" value="Genomic_DNA"/>
</dbReference>
<sequence length="292" mass="33115">MIHYSEPLFRPPSEANNVIIQITHGCSYNACSFCSMYETKQYKQKSLDEVFEDIETLNKYYSQAHKIFLADGDALAVDTSTLLQILKKLYASFPNLRRVTSYASPINLEQKSLEELSTLYEAGLKLIYFGIETGSDVLLKKIQKGTTFSKMKEGLNKASQAGFKISATVILGVGGREYSKEHVAQTARLVNETTLNYLSTLQLGLQQTKEAQFYKKFEQGFTWLDDKEMLEEQLHFLEALQPTNKIIFRSNHASNAFALAGTLPKNTNRLIDEVKYAIKDESLLTPSWLRGF</sequence>